<keyword evidence="3" id="KW-1185">Reference proteome</keyword>
<sequence length="219" mass="24481">MPEKNKSSENSLLKNLPLIAGILGGTLLMINRLVTPTLLDSQARSDALGIILCAMLLLTSILARQINPEPPQSVVLEGQEGFELREDLSENLKTELAWASHLILSNTVTKSVIIYYQDKTLLRRGILGTQKDVKVGQIVERVIKTHKPIYLVDLKHYPGKIEFNYFPENVQGLICLPLNDCGVMMVATNIPRSYTKQNENWINGISAKVALTLEKEFKL</sequence>
<keyword evidence="1" id="KW-0812">Transmembrane</keyword>
<evidence type="ECO:0000313" key="3">
    <source>
        <dbReference type="Proteomes" id="UP000654604"/>
    </source>
</evidence>
<dbReference type="SUPFAM" id="SSF55781">
    <property type="entry name" value="GAF domain-like"/>
    <property type="match status" value="1"/>
</dbReference>
<keyword evidence="1" id="KW-1133">Transmembrane helix</keyword>
<name>A0ABR9V4F2_9CHRO</name>
<dbReference type="PANTHER" id="PTHR34943:SF2">
    <property type="entry name" value="PROTEIN COFACTOR ASSEMBLY OF COMPLEX C SUBUNIT B CCB4, CHLOROPLASTIC"/>
    <property type="match status" value="1"/>
</dbReference>
<dbReference type="Gene3D" id="3.30.450.40">
    <property type="match status" value="1"/>
</dbReference>
<evidence type="ECO:0000313" key="2">
    <source>
        <dbReference type="EMBL" id="MBE9221704.1"/>
    </source>
</evidence>
<reference evidence="2 3" key="1">
    <citation type="submission" date="2020-10" db="EMBL/GenBank/DDBJ databases">
        <authorList>
            <person name="Castelo-Branco R."/>
            <person name="Eusebio N."/>
            <person name="Adriana R."/>
            <person name="Vieira A."/>
            <person name="Brugerolle De Fraissinette N."/>
            <person name="Rezende De Castro R."/>
            <person name="Schneider M.P."/>
            <person name="Vasconcelos V."/>
            <person name="Leao P.N."/>
        </authorList>
    </citation>
    <scope>NUCLEOTIDE SEQUENCE [LARGE SCALE GENOMIC DNA]</scope>
    <source>
        <strain evidence="2 3">LEGE 03274</strain>
    </source>
</reference>
<comment type="caution">
    <text evidence="2">The sequence shown here is derived from an EMBL/GenBank/DDBJ whole genome shotgun (WGS) entry which is preliminary data.</text>
</comment>
<gene>
    <name evidence="2" type="ORF">IQ215_03250</name>
</gene>
<dbReference type="RefSeq" id="WP_193799885.1">
    <property type="nucleotide sequence ID" value="NZ_JADEWC010000004.1"/>
</dbReference>
<keyword evidence="1" id="KW-0472">Membrane</keyword>
<evidence type="ECO:0000256" key="1">
    <source>
        <dbReference type="SAM" id="Phobius"/>
    </source>
</evidence>
<dbReference type="InterPro" id="IPR021325">
    <property type="entry name" value="CCB2/CCB4"/>
</dbReference>
<organism evidence="2 3">
    <name type="scientific">Cyanobacterium stanieri LEGE 03274</name>
    <dbReference type="NCBI Taxonomy" id="1828756"/>
    <lineage>
        <taxon>Bacteria</taxon>
        <taxon>Bacillati</taxon>
        <taxon>Cyanobacteriota</taxon>
        <taxon>Cyanophyceae</taxon>
        <taxon>Oscillatoriophycideae</taxon>
        <taxon>Chroococcales</taxon>
        <taxon>Geminocystaceae</taxon>
        <taxon>Cyanobacterium</taxon>
    </lineage>
</organism>
<dbReference type="EMBL" id="JADEWC010000004">
    <property type="protein sequence ID" value="MBE9221704.1"/>
    <property type="molecule type" value="Genomic_DNA"/>
</dbReference>
<accession>A0ABR9V4F2</accession>
<proteinExistence type="predicted"/>
<dbReference type="InterPro" id="IPR044705">
    <property type="entry name" value="CCB4"/>
</dbReference>
<feature type="transmembrane region" description="Helical" evidence="1">
    <location>
        <begin position="16"/>
        <end position="35"/>
    </location>
</feature>
<dbReference type="InterPro" id="IPR029016">
    <property type="entry name" value="GAF-like_dom_sf"/>
</dbReference>
<feature type="transmembrane region" description="Helical" evidence="1">
    <location>
        <begin position="47"/>
        <end position="66"/>
    </location>
</feature>
<protein>
    <submittedName>
        <fullName evidence="2">Cofactor assembly of complex C subunit B</fullName>
    </submittedName>
</protein>
<dbReference type="Pfam" id="PF11152">
    <property type="entry name" value="CCB2_CCB4"/>
    <property type="match status" value="1"/>
</dbReference>
<dbReference type="Proteomes" id="UP000654604">
    <property type="component" value="Unassembled WGS sequence"/>
</dbReference>
<dbReference type="PANTHER" id="PTHR34943">
    <property type="match status" value="1"/>
</dbReference>